<protein>
    <submittedName>
        <fullName evidence="8">Copper resistance protein CopD</fullName>
    </submittedName>
</protein>
<dbReference type="InterPro" id="IPR008457">
    <property type="entry name" value="Cu-R_CopD_dom"/>
</dbReference>
<feature type="transmembrane region" description="Helical" evidence="6">
    <location>
        <begin position="123"/>
        <end position="140"/>
    </location>
</feature>
<feature type="transmembrane region" description="Helical" evidence="6">
    <location>
        <begin position="160"/>
        <end position="185"/>
    </location>
</feature>
<evidence type="ECO:0000256" key="6">
    <source>
        <dbReference type="SAM" id="Phobius"/>
    </source>
</evidence>
<dbReference type="GO" id="GO:0006825">
    <property type="term" value="P:copper ion transport"/>
    <property type="evidence" value="ECO:0007669"/>
    <property type="project" value="InterPro"/>
</dbReference>
<name>A0A3R7E4K4_9BURK</name>
<comment type="caution">
    <text evidence="8">The sequence shown here is derived from an EMBL/GenBank/DDBJ whole genome shotgun (WGS) entry which is preliminary data.</text>
</comment>
<keyword evidence="4 6" id="KW-1133">Transmembrane helix</keyword>
<evidence type="ECO:0000256" key="2">
    <source>
        <dbReference type="ARBA" id="ARBA00022475"/>
    </source>
</evidence>
<dbReference type="RefSeq" id="WP_120347352.1">
    <property type="nucleotide sequence ID" value="NZ_MCAS01000034.1"/>
</dbReference>
<feature type="transmembrane region" description="Helical" evidence="6">
    <location>
        <begin position="12"/>
        <end position="30"/>
    </location>
</feature>
<dbReference type="InterPro" id="IPR032694">
    <property type="entry name" value="CopC/D"/>
</dbReference>
<keyword evidence="2" id="KW-1003">Cell membrane</keyword>
<feature type="transmembrane region" description="Helical" evidence="6">
    <location>
        <begin position="51"/>
        <end position="76"/>
    </location>
</feature>
<proteinExistence type="predicted"/>
<evidence type="ECO:0000256" key="1">
    <source>
        <dbReference type="ARBA" id="ARBA00004651"/>
    </source>
</evidence>
<dbReference type="AlphaFoldDB" id="A0A3R7E4K4"/>
<feature type="transmembrane region" description="Helical" evidence="6">
    <location>
        <begin position="281"/>
        <end position="306"/>
    </location>
</feature>
<feature type="transmembrane region" description="Helical" evidence="6">
    <location>
        <begin position="96"/>
        <end position="116"/>
    </location>
</feature>
<dbReference type="PANTHER" id="PTHR34820:SF4">
    <property type="entry name" value="INNER MEMBRANE PROTEIN YEBZ"/>
    <property type="match status" value="1"/>
</dbReference>
<evidence type="ECO:0000256" key="4">
    <source>
        <dbReference type="ARBA" id="ARBA00022989"/>
    </source>
</evidence>
<keyword evidence="3 6" id="KW-0812">Transmembrane</keyword>
<gene>
    <name evidence="8" type="ORF">BCY88_07825</name>
</gene>
<comment type="subcellular location">
    <subcellularLocation>
        <location evidence="1">Cell membrane</location>
        <topology evidence="1">Multi-pass membrane protein</topology>
    </subcellularLocation>
</comment>
<evidence type="ECO:0000313" key="9">
    <source>
        <dbReference type="Proteomes" id="UP000283709"/>
    </source>
</evidence>
<evidence type="ECO:0000313" key="8">
    <source>
        <dbReference type="EMBL" id="RKF38344.1"/>
    </source>
</evidence>
<feature type="domain" description="Copper resistance protein D" evidence="7">
    <location>
        <begin position="197"/>
        <end position="305"/>
    </location>
</feature>
<sequence length="314" mass="33078">MGDGSLDTLRLGLVALQNLCFAVTVGALLCDRWLVPRTSPWRTGVSRQLTLALRIASIVAVASSVLAFWVHCALMGETALLEAWPAVRSMLAGTSLGHAWLAGATLLSGVAMLSFVSSPDRAVRFPLTMSLALAGVALARSHSGHPVDAGPFSLPVWVDWLHLLAISAWVGLVVVTAYVVAPLLLRAPATERAISAAFIQSLSDAATFALIVLFVTGAYNGWRGVGSPASLPDSAYGQLLLLKLGLVLVAAALGGHNRFVEMPRLLTSLKIASPTSLRRPFRRFVTVLRVEAWVLMGVLAVAAILVSSPLPGPP</sequence>
<reference evidence="8 9" key="1">
    <citation type="submission" date="2016-07" db="EMBL/GenBank/DDBJ databases">
        <title>Genome analysis of Burkholderia fungorum ES3-20.</title>
        <authorList>
            <person name="Xu D."/>
            <person name="Yao R."/>
            <person name="Zheng S."/>
        </authorList>
    </citation>
    <scope>NUCLEOTIDE SEQUENCE [LARGE SCALE GENOMIC DNA]</scope>
    <source>
        <strain evidence="8 9">ES3-20</strain>
    </source>
</reference>
<keyword evidence="5 6" id="KW-0472">Membrane</keyword>
<dbReference type="EMBL" id="MCAS01000034">
    <property type="protein sequence ID" value="RKF38344.1"/>
    <property type="molecule type" value="Genomic_DNA"/>
</dbReference>
<dbReference type="Proteomes" id="UP000283709">
    <property type="component" value="Unassembled WGS sequence"/>
</dbReference>
<evidence type="ECO:0000256" key="5">
    <source>
        <dbReference type="ARBA" id="ARBA00023136"/>
    </source>
</evidence>
<dbReference type="Pfam" id="PF05425">
    <property type="entry name" value="CopD"/>
    <property type="match status" value="1"/>
</dbReference>
<evidence type="ECO:0000259" key="7">
    <source>
        <dbReference type="Pfam" id="PF05425"/>
    </source>
</evidence>
<feature type="transmembrane region" description="Helical" evidence="6">
    <location>
        <begin position="239"/>
        <end position="260"/>
    </location>
</feature>
<feature type="transmembrane region" description="Helical" evidence="6">
    <location>
        <begin position="197"/>
        <end position="219"/>
    </location>
</feature>
<evidence type="ECO:0000256" key="3">
    <source>
        <dbReference type="ARBA" id="ARBA00022692"/>
    </source>
</evidence>
<organism evidence="8 9">
    <name type="scientific">Paraburkholderia fungorum</name>
    <dbReference type="NCBI Taxonomy" id="134537"/>
    <lineage>
        <taxon>Bacteria</taxon>
        <taxon>Pseudomonadati</taxon>
        <taxon>Pseudomonadota</taxon>
        <taxon>Betaproteobacteria</taxon>
        <taxon>Burkholderiales</taxon>
        <taxon>Burkholderiaceae</taxon>
        <taxon>Paraburkholderia</taxon>
    </lineage>
</organism>
<dbReference type="OrthoDB" id="8753116at2"/>
<accession>A0A3R7E4K4</accession>
<dbReference type="GO" id="GO:0005886">
    <property type="term" value="C:plasma membrane"/>
    <property type="evidence" value="ECO:0007669"/>
    <property type="project" value="UniProtKB-SubCell"/>
</dbReference>
<dbReference type="PANTHER" id="PTHR34820">
    <property type="entry name" value="INNER MEMBRANE PROTEIN YEBZ"/>
    <property type="match status" value="1"/>
</dbReference>